<reference evidence="1 2" key="1">
    <citation type="submission" date="2014-09" db="EMBL/GenBank/DDBJ databases">
        <authorList>
            <person name="Chan K.-G."/>
        </authorList>
    </citation>
    <scope>NUCLEOTIDE SEQUENCE [LARGE SCALE GENOMIC DNA]</scope>
    <source>
        <strain evidence="1 2">ND07</strain>
    </source>
</reference>
<keyword evidence="2" id="KW-1185">Reference proteome</keyword>
<accession>A0A089WPV0</accession>
<sequence>MKKIVPDPPHLTLIQTSSLPADLIPPDALAVANDLLLSIHQALNDYCHTHPTAPALNKLRNAAHSANTASALITHALTGM</sequence>
<gene>
    <name evidence="1" type="ORF">LK03_04340</name>
</gene>
<evidence type="ECO:0000313" key="2">
    <source>
        <dbReference type="Proteomes" id="UP000029493"/>
    </source>
</evidence>
<evidence type="ECO:0000313" key="1">
    <source>
        <dbReference type="EMBL" id="AIR88527.1"/>
    </source>
</evidence>
<dbReference type="OrthoDB" id="7019316at2"/>
<dbReference type="AlphaFoldDB" id="A0A089WPV0"/>
<dbReference type="KEGG" id="psw:LK03_04340"/>
<dbReference type="RefSeq" id="WP_038411228.1">
    <property type="nucleotide sequence ID" value="NZ_CP009455.1"/>
</dbReference>
<protein>
    <submittedName>
        <fullName evidence="1">Uncharacterized protein</fullName>
    </submittedName>
</protein>
<dbReference type="STRING" id="157783.LK03_04340"/>
<organism evidence="1 2">
    <name type="scientific">Pseudomonas cremoricolorata</name>
    <dbReference type="NCBI Taxonomy" id="157783"/>
    <lineage>
        <taxon>Bacteria</taxon>
        <taxon>Pseudomonadati</taxon>
        <taxon>Pseudomonadota</taxon>
        <taxon>Gammaproteobacteria</taxon>
        <taxon>Pseudomonadales</taxon>
        <taxon>Pseudomonadaceae</taxon>
        <taxon>Pseudomonas</taxon>
    </lineage>
</organism>
<dbReference type="Proteomes" id="UP000029493">
    <property type="component" value="Chromosome"/>
</dbReference>
<proteinExistence type="predicted"/>
<dbReference type="EMBL" id="CP009455">
    <property type="protein sequence ID" value="AIR88527.1"/>
    <property type="molecule type" value="Genomic_DNA"/>
</dbReference>
<name>A0A089WPV0_9PSED</name>